<sequence length="294" mass="32901">MSTYAIGDIQGCFAAFSSLLARIGFDPAHDSLWLCGDLVNRGPESARVVRFLRDLGEQAVVVLGNHDLNLLAVASGSRALRGKDTCADILNAPDRDELLDWLRHRPLLHHDAALGFTMTHAGLPPTWDLTLAMRCAGEVESTLRDDKEWRSFVANMYGNEPSRWSEELTGWDRLRFITNSLTRLRHCADGALDLNHAGPPGSMTGLMPWFALPDRRSIGERILFGHWATLILAPVAEAKAGKGSRPAVRKDLWEFFADLHKEYGVYPLDMGCVWGHRLTALRLEDRRYFSVSCF</sequence>
<dbReference type="EC" id="3.6.1.41" evidence="3"/>
<accession>A0A451BEU2</accession>
<dbReference type="EMBL" id="CAADFQ010000074">
    <property type="protein sequence ID" value="VFK34518.1"/>
    <property type="molecule type" value="Genomic_DNA"/>
</dbReference>
<comment type="catalytic activity">
    <reaction evidence="8">
        <text>P(1),P(4)-bis(5'-adenosyl) tetraphosphate + H2O = 2 ADP + 2 H(+)</text>
        <dbReference type="Rhea" id="RHEA:24252"/>
        <dbReference type="ChEBI" id="CHEBI:15377"/>
        <dbReference type="ChEBI" id="CHEBI:15378"/>
        <dbReference type="ChEBI" id="CHEBI:58141"/>
        <dbReference type="ChEBI" id="CHEBI:456216"/>
        <dbReference type="EC" id="3.6.1.41"/>
    </reaction>
</comment>
<evidence type="ECO:0000256" key="2">
    <source>
        <dbReference type="ARBA" id="ARBA00005419"/>
    </source>
</evidence>
<dbReference type="EMBL" id="CAADGH010000075">
    <property type="protein sequence ID" value="VFK76798.1"/>
    <property type="molecule type" value="Genomic_DNA"/>
</dbReference>
<dbReference type="InterPro" id="IPR004617">
    <property type="entry name" value="ApaH"/>
</dbReference>
<proteinExistence type="inferred from homology"/>
<dbReference type="Gene3D" id="3.60.21.10">
    <property type="match status" value="1"/>
</dbReference>
<evidence type="ECO:0000313" key="11">
    <source>
        <dbReference type="EMBL" id="VFK34518.1"/>
    </source>
</evidence>
<evidence type="ECO:0000256" key="6">
    <source>
        <dbReference type="ARBA" id="ARBA00032248"/>
    </source>
</evidence>
<evidence type="ECO:0000313" key="10">
    <source>
        <dbReference type="EMBL" id="VFK30797.1"/>
    </source>
</evidence>
<dbReference type="PIRSF" id="PIRSF000903">
    <property type="entry name" value="B5n-ttraPtase_sm"/>
    <property type="match status" value="1"/>
</dbReference>
<evidence type="ECO:0000256" key="1">
    <source>
        <dbReference type="ARBA" id="ARBA00003413"/>
    </source>
</evidence>
<evidence type="ECO:0000256" key="3">
    <source>
        <dbReference type="ARBA" id="ARBA00012506"/>
    </source>
</evidence>
<dbReference type="NCBIfam" id="NF001204">
    <property type="entry name" value="PRK00166.1"/>
    <property type="match status" value="1"/>
</dbReference>
<evidence type="ECO:0000256" key="4">
    <source>
        <dbReference type="ARBA" id="ARBA00022801"/>
    </source>
</evidence>
<dbReference type="NCBIfam" id="TIGR00668">
    <property type="entry name" value="apaH"/>
    <property type="match status" value="1"/>
</dbReference>
<dbReference type="SUPFAM" id="SSF56300">
    <property type="entry name" value="Metallo-dependent phosphatases"/>
    <property type="match status" value="1"/>
</dbReference>
<protein>
    <recommendedName>
        <fullName evidence="3">bis(5'-nucleosyl)-tetraphosphatase (symmetrical)</fullName>
        <ecNumber evidence="3">3.6.1.41</ecNumber>
    </recommendedName>
    <alternativeName>
        <fullName evidence="6">Ap4A hydrolase</fullName>
    </alternativeName>
    <alternativeName>
        <fullName evidence="5">Diadenosine 5',5'''-P1,P4-tetraphosphate pyrophosphohydrolase</fullName>
    </alternativeName>
    <alternativeName>
        <fullName evidence="7">Diadenosine tetraphosphatase</fullName>
    </alternativeName>
</protein>
<dbReference type="AlphaFoldDB" id="A0A451BEU2"/>
<organism evidence="12">
    <name type="scientific">Candidatus Kentrum sp. MB</name>
    <dbReference type="NCBI Taxonomy" id="2138164"/>
    <lineage>
        <taxon>Bacteria</taxon>
        <taxon>Pseudomonadati</taxon>
        <taxon>Pseudomonadota</taxon>
        <taxon>Gammaproteobacteria</taxon>
        <taxon>Candidatus Kentrum</taxon>
    </lineage>
</organism>
<dbReference type="CDD" id="cd07422">
    <property type="entry name" value="MPP_ApaH"/>
    <property type="match status" value="1"/>
</dbReference>
<evidence type="ECO:0000259" key="9">
    <source>
        <dbReference type="Pfam" id="PF00149"/>
    </source>
</evidence>
<evidence type="ECO:0000256" key="7">
    <source>
        <dbReference type="ARBA" id="ARBA00033210"/>
    </source>
</evidence>
<dbReference type="InterPro" id="IPR029052">
    <property type="entry name" value="Metallo-depent_PP-like"/>
</dbReference>
<dbReference type="EMBL" id="CAADFO010000070">
    <property type="protein sequence ID" value="VFK30797.1"/>
    <property type="molecule type" value="Genomic_DNA"/>
</dbReference>
<evidence type="ECO:0000313" key="12">
    <source>
        <dbReference type="EMBL" id="VFK76798.1"/>
    </source>
</evidence>
<keyword evidence="4" id="KW-0378">Hydrolase</keyword>
<dbReference type="InterPro" id="IPR004843">
    <property type="entry name" value="Calcineurin-like_PHP"/>
</dbReference>
<reference evidence="12" key="1">
    <citation type="submission" date="2019-02" db="EMBL/GenBank/DDBJ databases">
        <authorList>
            <person name="Gruber-Vodicka R. H."/>
            <person name="Seah K. B. B."/>
        </authorList>
    </citation>
    <scope>NUCLEOTIDE SEQUENCE</scope>
    <source>
        <strain evidence="10">BECK_BZ197</strain>
        <strain evidence="12">BECK_BZ198</strain>
        <strain evidence="11">BECK_BZ199</strain>
    </source>
</reference>
<evidence type="ECO:0000256" key="8">
    <source>
        <dbReference type="ARBA" id="ARBA00049417"/>
    </source>
</evidence>
<comment type="function">
    <text evidence="1">Hydrolyzes diadenosine 5',5'''-P1,P4-tetraphosphate to yield ADP.</text>
</comment>
<name>A0A451BEU2_9GAMM</name>
<feature type="domain" description="Calcineurin-like phosphoesterase" evidence="9">
    <location>
        <begin position="2"/>
        <end position="124"/>
    </location>
</feature>
<evidence type="ECO:0000256" key="5">
    <source>
        <dbReference type="ARBA" id="ARBA00031248"/>
    </source>
</evidence>
<dbReference type="Pfam" id="PF00149">
    <property type="entry name" value="Metallophos"/>
    <property type="match status" value="1"/>
</dbReference>
<dbReference type="PANTHER" id="PTHR40942:SF4">
    <property type="entry name" value="CYTOCHROME C5"/>
    <property type="match status" value="1"/>
</dbReference>
<dbReference type="GO" id="GO:0008803">
    <property type="term" value="F:bis(5'-nucleosyl)-tetraphosphatase (symmetrical) activity"/>
    <property type="evidence" value="ECO:0007669"/>
    <property type="project" value="UniProtKB-EC"/>
</dbReference>
<dbReference type="PANTHER" id="PTHR40942">
    <property type="match status" value="1"/>
</dbReference>
<comment type="similarity">
    <text evidence="2">Belongs to the Ap4A hydrolase family.</text>
</comment>
<gene>
    <name evidence="10" type="ORF">BECKMB1821G_GA0114241_107016</name>
    <name evidence="12" type="ORF">BECKMB1821H_GA0114242_107512</name>
    <name evidence="11" type="ORF">BECKMB1821I_GA0114274_107412</name>
</gene>